<dbReference type="InterPro" id="IPR013324">
    <property type="entry name" value="RNA_pol_sigma_r3/r4-like"/>
</dbReference>
<dbReference type="EMBL" id="JADEWC010000007">
    <property type="protein sequence ID" value="MBE9221975.1"/>
    <property type="molecule type" value="Genomic_DNA"/>
</dbReference>
<keyword evidence="3" id="KW-0731">Sigma factor</keyword>
<dbReference type="PANTHER" id="PTHR43133:SF51">
    <property type="entry name" value="RNA POLYMERASE SIGMA FACTOR"/>
    <property type="match status" value="1"/>
</dbReference>
<dbReference type="PANTHER" id="PTHR43133">
    <property type="entry name" value="RNA POLYMERASE ECF-TYPE SIGMA FACTO"/>
    <property type="match status" value="1"/>
</dbReference>
<protein>
    <submittedName>
        <fullName evidence="7">Sigma-70 family RNA polymerase sigma factor</fullName>
    </submittedName>
</protein>
<dbReference type="InterPro" id="IPR036388">
    <property type="entry name" value="WH-like_DNA-bd_sf"/>
</dbReference>
<dbReference type="Gene3D" id="1.10.10.10">
    <property type="entry name" value="Winged helix-like DNA-binding domain superfamily/Winged helix DNA-binding domain"/>
    <property type="match status" value="1"/>
</dbReference>
<accession>A0ABR9V270</accession>
<dbReference type="InterPro" id="IPR039425">
    <property type="entry name" value="RNA_pol_sigma-70-like"/>
</dbReference>
<dbReference type="Pfam" id="PF08281">
    <property type="entry name" value="Sigma70_r4_2"/>
    <property type="match status" value="1"/>
</dbReference>
<dbReference type="SUPFAM" id="SSF88946">
    <property type="entry name" value="Sigma2 domain of RNA polymerase sigma factors"/>
    <property type="match status" value="1"/>
</dbReference>
<evidence type="ECO:0000256" key="2">
    <source>
        <dbReference type="ARBA" id="ARBA00023015"/>
    </source>
</evidence>
<dbReference type="Pfam" id="PF04542">
    <property type="entry name" value="Sigma70_r2"/>
    <property type="match status" value="1"/>
</dbReference>
<dbReference type="RefSeq" id="WP_193800143.1">
    <property type="nucleotide sequence ID" value="NZ_JADEWC010000007.1"/>
</dbReference>
<evidence type="ECO:0000256" key="3">
    <source>
        <dbReference type="ARBA" id="ARBA00023082"/>
    </source>
</evidence>
<dbReference type="CDD" id="cd06171">
    <property type="entry name" value="Sigma70_r4"/>
    <property type="match status" value="1"/>
</dbReference>
<name>A0ABR9V270_9CHRO</name>
<gene>
    <name evidence="7" type="ORF">IQ215_04615</name>
</gene>
<comment type="caution">
    <text evidence="7">The sequence shown here is derived from an EMBL/GenBank/DDBJ whole genome shotgun (WGS) entry which is preliminary data.</text>
</comment>
<dbReference type="Proteomes" id="UP000654604">
    <property type="component" value="Unassembled WGS sequence"/>
</dbReference>
<dbReference type="InterPro" id="IPR014284">
    <property type="entry name" value="RNA_pol_sigma-70_dom"/>
</dbReference>
<dbReference type="NCBIfam" id="NF009171">
    <property type="entry name" value="PRK12518.1"/>
    <property type="match status" value="1"/>
</dbReference>
<evidence type="ECO:0000259" key="5">
    <source>
        <dbReference type="Pfam" id="PF04542"/>
    </source>
</evidence>
<comment type="similarity">
    <text evidence="1">Belongs to the sigma-70 factor family. ECF subfamily.</text>
</comment>
<evidence type="ECO:0000313" key="8">
    <source>
        <dbReference type="Proteomes" id="UP000654604"/>
    </source>
</evidence>
<proteinExistence type="inferred from homology"/>
<evidence type="ECO:0000259" key="6">
    <source>
        <dbReference type="Pfam" id="PF08281"/>
    </source>
</evidence>
<dbReference type="InterPro" id="IPR013325">
    <property type="entry name" value="RNA_pol_sigma_r2"/>
</dbReference>
<dbReference type="InterPro" id="IPR007627">
    <property type="entry name" value="RNA_pol_sigma70_r2"/>
</dbReference>
<dbReference type="SUPFAM" id="SSF88659">
    <property type="entry name" value="Sigma3 and sigma4 domains of RNA polymerase sigma factors"/>
    <property type="match status" value="1"/>
</dbReference>
<organism evidence="7 8">
    <name type="scientific">Cyanobacterium stanieri LEGE 03274</name>
    <dbReference type="NCBI Taxonomy" id="1828756"/>
    <lineage>
        <taxon>Bacteria</taxon>
        <taxon>Bacillati</taxon>
        <taxon>Cyanobacteriota</taxon>
        <taxon>Cyanophyceae</taxon>
        <taxon>Oscillatoriophycideae</taxon>
        <taxon>Chroococcales</taxon>
        <taxon>Geminocystaceae</taxon>
        <taxon>Cyanobacterium</taxon>
    </lineage>
</organism>
<dbReference type="Gene3D" id="1.10.1740.10">
    <property type="match status" value="1"/>
</dbReference>
<evidence type="ECO:0000256" key="4">
    <source>
        <dbReference type="ARBA" id="ARBA00023163"/>
    </source>
</evidence>
<dbReference type="NCBIfam" id="TIGR02937">
    <property type="entry name" value="sigma70-ECF"/>
    <property type="match status" value="1"/>
</dbReference>
<keyword evidence="4" id="KW-0804">Transcription</keyword>
<evidence type="ECO:0000256" key="1">
    <source>
        <dbReference type="ARBA" id="ARBA00010641"/>
    </source>
</evidence>
<keyword evidence="2" id="KW-0805">Transcription regulation</keyword>
<evidence type="ECO:0000313" key="7">
    <source>
        <dbReference type="EMBL" id="MBE9221975.1"/>
    </source>
</evidence>
<dbReference type="InterPro" id="IPR013249">
    <property type="entry name" value="RNA_pol_sigma70_r4_t2"/>
</dbReference>
<reference evidence="7 8" key="1">
    <citation type="submission" date="2020-10" db="EMBL/GenBank/DDBJ databases">
        <authorList>
            <person name="Castelo-Branco R."/>
            <person name="Eusebio N."/>
            <person name="Adriana R."/>
            <person name="Vieira A."/>
            <person name="Brugerolle De Fraissinette N."/>
            <person name="Rezende De Castro R."/>
            <person name="Schneider M.P."/>
            <person name="Vasconcelos V."/>
            <person name="Leao P.N."/>
        </authorList>
    </citation>
    <scope>NUCLEOTIDE SEQUENCE [LARGE SCALE GENOMIC DNA]</scope>
    <source>
        <strain evidence="7 8">LEGE 03274</strain>
    </source>
</reference>
<sequence>MTVLADDHTKITDSELIQRCQMGDENSFRLIYQRYRHKVRATLFKLCGQEILDDLTQEVFFKAWKALPKLRESNYFSTWLYRICWNVACDRRRQLARIRRDKKTLYQYAPEIISDQGELLHIHYQEIVQQGLESLKMDHRVVLVLHDLEDLPQKEIAEILSIPLGTVKSRLFNARKAMRKFLEHQGVKI</sequence>
<feature type="domain" description="RNA polymerase sigma factor 70 region 4 type 2" evidence="6">
    <location>
        <begin position="126"/>
        <end position="178"/>
    </location>
</feature>
<keyword evidence="8" id="KW-1185">Reference proteome</keyword>
<feature type="domain" description="RNA polymerase sigma-70 region 2" evidence="5">
    <location>
        <begin position="31"/>
        <end position="97"/>
    </location>
</feature>